<evidence type="ECO:0000313" key="4">
    <source>
        <dbReference type="EMBL" id="MBT1697541.1"/>
    </source>
</evidence>
<dbReference type="InterPro" id="IPR050595">
    <property type="entry name" value="Bact_response_regulator"/>
</dbReference>
<evidence type="ECO:0000313" key="5">
    <source>
        <dbReference type="Proteomes" id="UP001319200"/>
    </source>
</evidence>
<keyword evidence="5" id="KW-1185">Reference proteome</keyword>
<dbReference type="AlphaFoldDB" id="A0AAP2DJX3"/>
<dbReference type="InterPro" id="IPR011006">
    <property type="entry name" value="CheY-like_superfamily"/>
</dbReference>
<comment type="caution">
    <text evidence="4">The sequence shown here is derived from an EMBL/GenBank/DDBJ whole genome shotgun (WGS) entry which is preliminary data.</text>
</comment>
<dbReference type="SUPFAM" id="SSF52172">
    <property type="entry name" value="CheY-like"/>
    <property type="match status" value="1"/>
</dbReference>
<dbReference type="PROSITE" id="PS50110">
    <property type="entry name" value="RESPONSE_REGULATORY"/>
    <property type="match status" value="1"/>
</dbReference>
<dbReference type="PANTHER" id="PTHR44591:SF3">
    <property type="entry name" value="RESPONSE REGULATORY DOMAIN-CONTAINING PROTEIN"/>
    <property type="match status" value="1"/>
</dbReference>
<protein>
    <submittedName>
        <fullName evidence="4">Response regulator transcription factor</fullName>
    </submittedName>
</protein>
<keyword evidence="1 2" id="KW-0597">Phosphoprotein</keyword>
<evidence type="ECO:0000256" key="2">
    <source>
        <dbReference type="PROSITE-ProRule" id="PRU00169"/>
    </source>
</evidence>
<dbReference type="Pfam" id="PF00072">
    <property type="entry name" value="Response_reg"/>
    <property type="match status" value="1"/>
</dbReference>
<dbReference type="Gene3D" id="3.40.50.2300">
    <property type="match status" value="1"/>
</dbReference>
<evidence type="ECO:0000256" key="1">
    <source>
        <dbReference type="ARBA" id="ARBA00022553"/>
    </source>
</evidence>
<dbReference type="Proteomes" id="UP001319200">
    <property type="component" value="Unassembled WGS sequence"/>
</dbReference>
<name>A0AAP2DJX3_9BACT</name>
<feature type="domain" description="Response regulatory" evidence="3">
    <location>
        <begin position="11"/>
        <end position="131"/>
    </location>
</feature>
<dbReference type="SMART" id="SM00448">
    <property type="entry name" value="REC"/>
    <property type="match status" value="1"/>
</dbReference>
<dbReference type="PANTHER" id="PTHR44591">
    <property type="entry name" value="STRESS RESPONSE REGULATOR PROTEIN 1"/>
    <property type="match status" value="1"/>
</dbReference>
<gene>
    <name evidence="4" type="ORF">KK083_11685</name>
</gene>
<evidence type="ECO:0000259" key="3">
    <source>
        <dbReference type="PROSITE" id="PS50110"/>
    </source>
</evidence>
<accession>A0AAP2DJX3</accession>
<dbReference type="CDD" id="cd17535">
    <property type="entry name" value="REC_NarL-like"/>
    <property type="match status" value="1"/>
</dbReference>
<dbReference type="EMBL" id="JAHESF010000009">
    <property type="protein sequence ID" value="MBT1697541.1"/>
    <property type="molecule type" value="Genomic_DNA"/>
</dbReference>
<dbReference type="GO" id="GO:0000160">
    <property type="term" value="P:phosphorelay signal transduction system"/>
    <property type="evidence" value="ECO:0007669"/>
    <property type="project" value="InterPro"/>
</dbReference>
<feature type="modified residue" description="4-aspartylphosphate" evidence="2">
    <location>
        <position position="62"/>
    </location>
</feature>
<reference evidence="4 5" key="1">
    <citation type="submission" date="2021-05" db="EMBL/GenBank/DDBJ databases">
        <title>A Polyphasic approach of four new species of the genus Ohtaekwangia: Ohtaekwangia histidinii sp. nov., Ohtaekwangia cretensis sp. nov., Ohtaekwangia indiensis sp. nov., Ohtaekwangia reichenbachii sp. nov. from diverse environment.</title>
        <authorList>
            <person name="Octaviana S."/>
        </authorList>
    </citation>
    <scope>NUCLEOTIDE SEQUENCE [LARGE SCALE GENOMIC DNA]</scope>
    <source>
        <strain evidence="4 5">PWU4</strain>
    </source>
</reference>
<dbReference type="InterPro" id="IPR058245">
    <property type="entry name" value="NreC/VraR/RcsB-like_REC"/>
</dbReference>
<sequence length="132" mass="14895">MSPKSAATIVKVVTVEDSLVVAERVQSLLVELANIRFLGNARSVPEALELISSKKPDVVILDIHLGEQHPGGNGLHLLITLRRQYRRMKLMMLTNLTDPQYRRTCMTLGADYFFDKSNDFDKVSEVLKNIQL</sequence>
<proteinExistence type="predicted"/>
<organism evidence="4 5">
    <name type="scientific">Chryseosolibacter histidini</name>
    <dbReference type="NCBI Taxonomy" id="2782349"/>
    <lineage>
        <taxon>Bacteria</taxon>
        <taxon>Pseudomonadati</taxon>
        <taxon>Bacteroidota</taxon>
        <taxon>Cytophagia</taxon>
        <taxon>Cytophagales</taxon>
        <taxon>Chryseotaleaceae</taxon>
        <taxon>Chryseosolibacter</taxon>
    </lineage>
</organism>
<dbReference type="RefSeq" id="WP_254163411.1">
    <property type="nucleotide sequence ID" value="NZ_JAHESF010000009.1"/>
</dbReference>
<dbReference type="InterPro" id="IPR001789">
    <property type="entry name" value="Sig_transdc_resp-reg_receiver"/>
</dbReference>